<feature type="compositionally biased region" description="Acidic residues" evidence="1">
    <location>
        <begin position="96"/>
        <end position="109"/>
    </location>
</feature>
<organism evidence="2">
    <name type="scientific">Clandestinovirus</name>
    <dbReference type="NCBI Taxonomy" id="2831644"/>
    <lineage>
        <taxon>Viruses</taxon>
    </lineage>
</organism>
<name>A0A8F8KLT7_9VIRU</name>
<proteinExistence type="predicted"/>
<sequence length="109" mass="12332">MYHCTFIHVSIHLHINIVPITNMSRANKNETDESLKDTHAPKVTRVTVGNMAYLTKPAKFDVTFCYDDGTKKSVRTTYKSAEKMAKKHNVSLTGESDSDSDWDCDMDSD</sequence>
<accession>A0A8F8KLT7</accession>
<reference evidence="2" key="1">
    <citation type="submission" date="2021-06" db="EMBL/GenBank/DDBJ databases">
        <authorList>
            <person name="Rolland C."/>
        </authorList>
    </citation>
    <scope>NUCLEOTIDE SEQUENCE</scope>
    <source>
        <strain evidence="2">347.936635</strain>
    </source>
</reference>
<dbReference type="EMBL" id="MZ420154">
    <property type="protein sequence ID" value="QYA18764.1"/>
    <property type="molecule type" value="Genomic_DNA"/>
</dbReference>
<evidence type="ECO:0000256" key="1">
    <source>
        <dbReference type="SAM" id="MobiDB-lite"/>
    </source>
</evidence>
<feature type="region of interest" description="Disordered" evidence="1">
    <location>
        <begin position="87"/>
        <end position="109"/>
    </location>
</feature>
<evidence type="ECO:0000313" key="2">
    <source>
        <dbReference type="EMBL" id="QYA18764.1"/>
    </source>
</evidence>
<protein>
    <submittedName>
        <fullName evidence="2">Uncharacterized protein</fullName>
    </submittedName>
</protein>
<gene>
    <name evidence="2" type="ORF">KOM_12_496</name>
</gene>